<protein>
    <submittedName>
        <fullName evidence="1">Uncharacterized protein</fullName>
    </submittedName>
</protein>
<dbReference type="AlphaFoldDB" id="T0C5T3"/>
<sequence>MEKLQVVKEWSKRQAKRVKEKSTKMSFRGSLEEITGRGWIFVVVVVGIVMFIGPQVFHLVRDNMSSSVNTVSSNFNISDYTD</sequence>
<accession>T0C5T3</accession>
<keyword evidence="1" id="KW-0614">Plasmid</keyword>
<dbReference type="KEGG" id="aaco:K1I37_20880"/>
<geneLocation type="plasmid" evidence="2">
    <name>pDSM3922.1</name>
</geneLocation>
<accession>A0A9E6ZXL8</accession>
<evidence type="ECO:0000313" key="1">
    <source>
        <dbReference type="EMBL" id="UNO51034.1"/>
    </source>
</evidence>
<reference evidence="2" key="1">
    <citation type="journal article" date="2022" name="G3 (Bethesda)">
        <title>Unveiling the complete genome sequence of Alicyclobacillus acidoterrestris DSM 3922T, a taint-producing strain.</title>
        <authorList>
            <person name="Leonardo I.C."/>
            <person name="Barreto Crespo M.T."/>
            <person name="Gaspar F.B."/>
        </authorList>
    </citation>
    <scope>NUCLEOTIDE SEQUENCE [LARGE SCALE GENOMIC DNA]</scope>
    <source>
        <strain evidence="2">DSM 3922</strain>
    </source>
</reference>
<dbReference type="RefSeq" id="WP_021296026.1">
    <property type="nucleotide sequence ID" value="NZ_AURB01000122.1"/>
</dbReference>
<name>T0C5T3_ALIAG</name>
<evidence type="ECO:0000313" key="2">
    <source>
        <dbReference type="Proteomes" id="UP000829401"/>
    </source>
</evidence>
<gene>
    <name evidence="1" type="ORF">K1I37_20880</name>
</gene>
<dbReference type="STRING" id="1356854.N007_04895"/>
<dbReference type="OrthoDB" id="2376889at2"/>
<organism evidence="1 2">
    <name type="scientific">Alicyclobacillus acidoterrestris (strain ATCC 49025 / DSM 3922 / CIP 106132 / NCIMB 13137 / GD3B)</name>
    <dbReference type="NCBI Taxonomy" id="1356854"/>
    <lineage>
        <taxon>Bacteria</taxon>
        <taxon>Bacillati</taxon>
        <taxon>Bacillota</taxon>
        <taxon>Bacilli</taxon>
        <taxon>Bacillales</taxon>
        <taxon>Alicyclobacillaceae</taxon>
        <taxon>Alicyclobacillus</taxon>
    </lineage>
</organism>
<keyword evidence="2" id="KW-1185">Reference proteome</keyword>
<dbReference type="Proteomes" id="UP000829401">
    <property type="component" value="Plasmid pDSM3922.1"/>
</dbReference>
<dbReference type="EMBL" id="CP080468">
    <property type="protein sequence ID" value="UNO51034.1"/>
    <property type="molecule type" value="Genomic_DNA"/>
</dbReference>
<proteinExistence type="predicted"/>